<dbReference type="InterPro" id="IPR012912">
    <property type="entry name" value="Plasmid_pRiA4b_Orf3-like"/>
</dbReference>
<evidence type="ECO:0000313" key="2">
    <source>
        <dbReference type="EMBL" id="EKB48518.1"/>
    </source>
</evidence>
<dbReference type="SUPFAM" id="SSF159941">
    <property type="entry name" value="MM3350-like"/>
    <property type="match status" value="1"/>
</dbReference>
<sequence>MTKIIPLYPTSIKLKINLENMPFPIYRKVVIPADITMSELHLIIQVAMGWEDCHLFQFSDKKERPKITAQRKMEGDDFWGSPHGDTYDADELFLLEFLEHTDGKTFWYWYDFGDDWWHKISIQKVTQKDLDGFDGDTPLCTEATGLCPPEDCGGPWGFAQLEEAINEPKHPEYKNYREWLGIKGKKKIDFENVSIEAINNNLDLLWNAWIDEEGDE</sequence>
<organism evidence="2 3">
    <name type="scientific">Cecembia lonarensis (strain CCUG 58316 / KCTC 22772 / LW9)</name>
    <dbReference type="NCBI Taxonomy" id="1225176"/>
    <lineage>
        <taxon>Bacteria</taxon>
        <taxon>Pseudomonadati</taxon>
        <taxon>Bacteroidota</taxon>
        <taxon>Cytophagia</taxon>
        <taxon>Cytophagales</taxon>
        <taxon>Cyclobacteriaceae</taxon>
        <taxon>Cecembia</taxon>
    </lineage>
</organism>
<comment type="caution">
    <text evidence="2">The sequence shown here is derived from an EMBL/GenBank/DDBJ whole genome shotgun (WGS) entry which is preliminary data.</text>
</comment>
<proteinExistence type="predicted"/>
<reference evidence="2 3" key="1">
    <citation type="journal article" date="2012" name="J. Bacteriol.">
        <title>Draft Genome Sequence of Cecembia lonarensis Strain LW9T, Isolated from Lonar Lake, a Haloalkaline Lake in India.</title>
        <authorList>
            <person name="Shivaji S."/>
            <person name="Ara S."/>
            <person name="Singh A."/>
            <person name="Pinnaka A.K."/>
        </authorList>
    </citation>
    <scope>NUCLEOTIDE SEQUENCE [LARGE SCALE GENOMIC DNA]</scope>
    <source>
        <strain evidence="2 3">LW9</strain>
    </source>
</reference>
<evidence type="ECO:0000259" key="1">
    <source>
        <dbReference type="Pfam" id="PF07929"/>
    </source>
</evidence>
<name>K1LDP1_CECL9</name>
<gene>
    <name evidence="2" type="ORF">B879_02859</name>
</gene>
<feature type="domain" description="Plasmid pRiA4b Orf3-like" evidence="1">
    <location>
        <begin position="12"/>
        <end position="193"/>
    </location>
</feature>
<keyword evidence="3" id="KW-1185">Reference proteome</keyword>
<dbReference type="InterPro" id="IPR024047">
    <property type="entry name" value="MM3350-like_sf"/>
</dbReference>
<dbReference type="RefSeq" id="WP_009185881.1">
    <property type="nucleotide sequence ID" value="NZ_AMGM01000050.1"/>
</dbReference>
<dbReference type="PANTHER" id="PTHR41878:SF1">
    <property type="entry name" value="TNPR PROTEIN"/>
    <property type="match status" value="1"/>
</dbReference>
<dbReference type="Pfam" id="PF07929">
    <property type="entry name" value="PRiA4_ORF3"/>
    <property type="match status" value="1"/>
</dbReference>
<dbReference type="PATRIC" id="fig|1225176.3.peg.3045"/>
<dbReference type="Gene3D" id="3.10.290.30">
    <property type="entry name" value="MM3350-like"/>
    <property type="match status" value="1"/>
</dbReference>
<evidence type="ECO:0000313" key="3">
    <source>
        <dbReference type="Proteomes" id="UP000004478"/>
    </source>
</evidence>
<protein>
    <submittedName>
        <fullName evidence="2">Plasmid pRiA4b ORF-3-like protein</fullName>
    </submittedName>
</protein>
<dbReference type="EMBL" id="AMGM01000050">
    <property type="protein sequence ID" value="EKB48518.1"/>
    <property type="molecule type" value="Genomic_DNA"/>
</dbReference>
<dbReference type="Proteomes" id="UP000004478">
    <property type="component" value="Unassembled WGS sequence"/>
</dbReference>
<dbReference type="AlphaFoldDB" id="K1LDP1"/>
<dbReference type="OrthoDB" id="9801392at2"/>
<accession>K1LDP1</accession>
<dbReference type="PANTHER" id="PTHR41878">
    <property type="entry name" value="LEXA REPRESSOR-RELATED"/>
    <property type="match status" value="1"/>
</dbReference>